<proteinExistence type="predicted"/>
<organism evidence="1 2">
    <name type="scientific">Pleurotus eryngii</name>
    <name type="common">Boletus of the steppes</name>
    <dbReference type="NCBI Taxonomy" id="5323"/>
    <lineage>
        <taxon>Eukaryota</taxon>
        <taxon>Fungi</taxon>
        <taxon>Dikarya</taxon>
        <taxon>Basidiomycota</taxon>
        <taxon>Agaricomycotina</taxon>
        <taxon>Agaricomycetes</taxon>
        <taxon>Agaricomycetidae</taxon>
        <taxon>Agaricales</taxon>
        <taxon>Pleurotineae</taxon>
        <taxon>Pleurotaceae</taxon>
        <taxon>Pleurotus</taxon>
    </lineage>
</organism>
<dbReference type="EMBL" id="MU154703">
    <property type="protein sequence ID" value="KAF9488653.1"/>
    <property type="molecule type" value="Genomic_DNA"/>
</dbReference>
<evidence type="ECO:0000313" key="2">
    <source>
        <dbReference type="Proteomes" id="UP000807025"/>
    </source>
</evidence>
<accession>A0A9P5ZKC0</accession>
<keyword evidence="2" id="KW-1185">Reference proteome</keyword>
<dbReference type="Proteomes" id="UP000807025">
    <property type="component" value="Unassembled WGS sequence"/>
</dbReference>
<dbReference type="AlphaFoldDB" id="A0A9P5ZKC0"/>
<gene>
    <name evidence="1" type="ORF">BDN71DRAFT_1457025</name>
</gene>
<evidence type="ECO:0000313" key="1">
    <source>
        <dbReference type="EMBL" id="KAF9488653.1"/>
    </source>
</evidence>
<name>A0A9P5ZKC0_PLEER</name>
<sequence length="163" mass="18350">MRLNSLVFGLPPRLPRLLRLPPLPPPPLAHYVRYPLRRGGQLHRPRNTSGISIALSDVSGARRPPQRHTRHFPRLLHQPLTPGPQLPLAPALVPKPEREVLSPLARPFIMYFELHRLSLDRGFDVNEVERENLLSFVTYWGVGGTAGIAEGEKGTLRADFGWS</sequence>
<protein>
    <submittedName>
        <fullName evidence="1">Uncharacterized protein</fullName>
    </submittedName>
</protein>
<reference evidence="1" key="1">
    <citation type="submission" date="2020-11" db="EMBL/GenBank/DDBJ databases">
        <authorList>
            <consortium name="DOE Joint Genome Institute"/>
            <person name="Ahrendt S."/>
            <person name="Riley R."/>
            <person name="Andreopoulos W."/>
            <person name="Labutti K."/>
            <person name="Pangilinan J."/>
            <person name="Ruiz-Duenas F.J."/>
            <person name="Barrasa J.M."/>
            <person name="Sanchez-Garcia M."/>
            <person name="Camarero S."/>
            <person name="Miyauchi S."/>
            <person name="Serrano A."/>
            <person name="Linde D."/>
            <person name="Babiker R."/>
            <person name="Drula E."/>
            <person name="Ayuso-Fernandez I."/>
            <person name="Pacheco R."/>
            <person name="Padilla G."/>
            <person name="Ferreira P."/>
            <person name="Barriuso J."/>
            <person name="Kellner H."/>
            <person name="Castanera R."/>
            <person name="Alfaro M."/>
            <person name="Ramirez L."/>
            <person name="Pisabarro A.G."/>
            <person name="Kuo A."/>
            <person name="Tritt A."/>
            <person name="Lipzen A."/>
            <person name="He G."/>
            <person name="Yan M."/>
            <person name="Ng V."/>
            <person name="Cullen D."/>
            <person name="Martin F."/>
            <person name="Rosso M.-N."/>
            <person name="Henrissat B."/>
            <person name="Hibbett D."/>
            <person name="Martinez A.T."/>
            <person name="Grigoriev I.V."/>
        </authorList>
    </citation>
    <scope>NUCLEOTIDE SEQUENCE</scope>
    <source>
        <strain evidence="1">ATCC 90797</strain>
    </source>
</reference>
<comment type="caution">
    <text evidence="1">The sequence shown here is derived from an EMBL/GenBank/DDBJ whole genome shotgun (WGS) entry which is preliminary data.</text>
</comment>